<keyword evidence="6" id="KW-1185">Reference proteome</keyword>
<dbReference type="Proteomes" id="UP001642540">
    <property type="component" value="Unassembled WGS sequence"/>
</dbReference>
<dbReference type="PANTHER" id="PTHR48051">
    <property type="match status" value="1"/>
</dbReference>
<evidence type="ECO:0000256" key="2">
    <source>
        <dbReference type="ARBA" id="ARBA00022737"/>
    </source>
</evidence>
<proteinExistence type="predicted"/>
<dbReference type="InterPro" id="IPR003591">
    <property type="entry name" value="Leu-rich_rpt_typical-subtyp"/>
</dbReference>
<dbReference type="InterPro" id="IPR050216">
    <property type="entry name" value="LRR_domain-containing"/>
</dbReference>
<dbReference type="SMART" id="SM00369">
    <property type="entry name" value="LRR_TYP"/>
    <property type="match status" value="6"/>
</dbReference>
<dbReference type="SUPFAM" id="SSF52058">
    <property type="entry name" value="L domain-like"/>
    <property type="match status" value="1"/>
</dbReference>
<dbReference type="InterPro" id="IPR001611">
    <property type="entry name" value="Leu-rich_rpt"/>
</dbReference>
<dbReference type="EMBL" id="CAXLJM020000024">
    <property type="protein sequence ID" value="CAL8091818.1"/>
    <property type="molecule type" value="Genomic_DNA"/>
</dbReference>
<name>A0ABP1Q6Y8_9HEXA</name>
<feature type="compositionally biased region" description="Pro residues" evidence="3">
    <location>
        <begin position="107"/>
        <end position="120"/>
    </location>
</feature>
<accession>A0ABP1Q6Y8</accession>
<evidence type="ECO:0000259" key="4">
    <source>
        <dbReference type="Pfam" id="PF23598"/>
    </source>
</evidence>
<gene>
    <name evidence="5" type="ORF">ODALV1_LOCUS8036</name>
</gene>
<dbReference type="PANTHER" id="PTHR48051:SF62">
    <property type="entry name" value="LEUCINE-RICH REPEAT-CONTAINING PROTEIN 57"/>
    <property type="match status" value="1"/>
</dbReference>
<comment type="caution">
    <text evidence="5">The sequence shown here is derived from an EMBL/GenBank/DDBJ whole genome shotgun (WGS) entry which is preliminary data.</text>
</comment>
<feature type="region of interest" description="Disordered" evidence="3">
    <location>
        <begin position="38"/>
        <end position="143"/>
    </location>
</feature>
<reference evidence="5 6" key="1">
    <citation type="submission" date="2024-08" db="EMBL/GenBank/DDBJ databases">
        <authorList>
            <person name="Cucini C."/>
            <person name="Frati F."/>
        </authorList>
    </citation>
    <scope>NUCLEOTIDE SEQUENCE [LARGE SCALE GENOMIC DNA]</scope>
</reference>
<evidence type="ECO:0000256" key="1">
    <source>
        <dbReference type="ARBA" id="ARBA00022614"/>
    </source>
</evidence>
<dbReference type="InterPro" id="IPR032675">
    <property type="entry name" value="LRR_dom_sf"/>
</dbReference>
<evidence type="ECO:0000313" key="6">
    <source>
        <dbReference type="Proteomes" id="UP001642540"/>
    </source>
</evidence>
<keyword evidence="2" id="KW-0677">Repeat</keyword>
<dbReference type="InterPro" id="IPR055414">
    <property type="entry name" value="LRR_R13L4/SHOC2-like"/>
</dbReference>
<evidence type="ECO:0000256" key="3">
    <source>
        <dbReference type="SAM" id="MobiDB-lite"/>
    </source>
</evidence>
<feature type="domain" description="Disease resistance R13L4/SHOC-2-like LRR" evidence="4">
    <location>
        <begin position="180"/>
        <end position="250"/>
    </location>
</feature>
<organism evidence="5 6">
    <name type="scientific">Orchesella dallaii</name>
    <dbReference type="NCBI Taxonomy" id="48710"/>
    <lineage>
        <taxon>Eukaryota</taxon>
        <taxon>Metazoa</taxon>
        <taxon>Ecdysozoa</taxon>
        <taxon>Arthropoda</taxon>
        <taxon>Hexapoda</taxon>
        <taxon>Collembola</taxon>
        <taxon>Entomobryomorpha</taxon>
        <taxon>Entomobryoidea</taxon>
        <taxon>Orchesellidae</taxon>
        <taxon>Orchesellinae</taxon>
        <taxon>Orchesella</taxon>
    </lineage>
</organism>
<dbReference type="Gene3D" id="3.80.10.10">
    <property type="entry name" value="Ribonuclease Inhibitor"/>
    <property type="match status" value="2"/>
</dbReference>
<protein>
    <recommendedName>
        <fullName evidence="4">Disease resistance R13L4/SHOC-2-like LRR domain-containing protein</fullName>
    </recommendedName>
</protein>
<sequence length="379" mass="42099">MTSFNLCFPLQIIRNSFTELQNAFVSCFTRDYHHHPKHNLETMTDDPNKHTRGRSYNHARRGKGQGQRTQQDQDHGQQSTNNSQDANSDERPSLRCPRIGGASSPSSSPPPTRTSSPPLPSKAGPGHNTSFLTKPPIPIPAMGNQGIRQHVETSTKTGVFHLSKAKLHEFPPELAKITNALRNIDLSDNKITIIPQNISAFVNLKHLNLSFNQIEVVPDQIGQLAKLETLSLSNNRIKTVPSTIAHLQKLRDANLGSNAFTSFPTVFSSLKFLTVLDLSRNRIPAVPDGVGDLQVVELILNQNQVRSISKDLAKCPNLKTLRLQENTLELSGLPTEILSDSQVSLLSLEGNLFDVKQLSDLDGYENYMERYTTTKKKLT</sequence>
<feature type="compositionally biased region" description="Basic residues" evidence="3">
    <location>
        <begin position="50"/>
        <end position="63"/>
    </location>
</feature>
<dbReference type="PROSITE" id="PS51450">
    <property type="entry name" value="LRR"/>
    <property type="match status" value="2"/>
</dbReference>
<dbReference type="Pfam" id="PF23598">
    <property type="entry name" value="LRR_14"/>
    <property type="match status" value="1"/>
</dbReference>
<evidence type="ECO:0000313" key="5">
    <source>
        <dbReference type="EMBL" id="CAL8091818.1"/>
    </source>
</evidence>
<keyword evidence="1" id="KW-0433">Leucine-rich repeat</keyword>